<dbReference type="InterPro" id="IPR016181">
    <property type="entry name" value="Acyl_CoA_acyltransferase"/>
</dbReference>
<dbReference type="Gene3D" id="3.40.630.30">
    <property type="match status" value="1"/>
</dbReference>
<evidence type="ECO:0000259" key="1">
    <source>
        <dbReference type="PROSITE" id="PS51186"/>
    </source>
</evidence>
<dbReference type="Proteomes" id="UP000521748">
    <property type="component" value="Unassembled WGS sequence"/>
</dbReference>
<dbReference type="GO" id="GO:0016747">
    <property type="term" value="F:acyltransferase activity, transferring groups other than amino-acyl groups"/>
    <property type="evidence" value="ECO:0007669"/>
    <property type="project" value="InterPro"/>
</dbReference>
<evidence type="ECO:0000313" key="3">
    <source>
        <dbReference type="Proteomes" id="UP000521748"/>
    </source>
</evidence>
<feature type="domain" description="N-acetyltransferase" evidence="1">
    <location>
        <begin position="20"/>
        <end position="167"/>
    </location>
</feature>
<dbReference type="AlphaFoldDB" id="A0A7Y9LRW0"/>
<comment type="caution">
    <text evidence="2">The sequence shown here is derived from an EMBL/GenBank/DDBJ whole genome shotgun (WGS) entry which is preliminary data.</text>
</comment>
<dbReference type="CDD" id="cd04301">
    <property type="entry name" value="NAT_SF"/>
    <property type="match status" value="1"/>
</dbReference>
<keyword evidence="2" id="KW-0689">Ribosomal protein</keyword>
<keyword evidence="2" id="KW-0687">Ribonucleoprotein</keyword>
<name>A0A7Y9LRW0_9MICC</name>
<dbReference type="GO" id="GO:0005840">
    <property type="term" value="C:ribosome"/>
    <property type="evidence" value="ECO:0007669"/>
    <property type="project" value="UniProtKB-KW"/>
</dbReference>
<proteinExistence type="predicted"/>
<dbReference type="Pfam" id="PF00583">
    <property type="entry name" value="Acetyltransf_1"/>
    <property type="match status" value="1"/>
</dbReference>
<dbReference type="PROSITE" id="PS51186">
    <property type="entry name" value="GNAT"/>
    <property type="match status" value="1"/>
</dbReference>
<protein>
    <submittedName>
        <fullName evidence="2">Ribosomal protein S18 acetylase RimI-like enzyme</fullName>
    </submittedName>
</protein>
<organism evidence="2 3">
    <name type="scientific">Psychromicrobium silvestre</name>
    <dbReference type="NCBI Taxonomy" id="1645614"/>
    <lineage>
        <taxon>Bacteria</taxon>
        <taxon>Bacillati</taxon>
        <taxon>Actinomycetota</taxon>
        <taxon>Actinomycetes</taxon>
        <taxon>Micrococcales</taxon>
        <taxon>Micrococcaceae</taxon>
        <taxon>Psychromicrobium</taxon>
    </lineage>
</organism>
<dbReference type="InterPro" id="IPR000182">
    <property type="entry name" value="GNAT_dom"/>
</dbReference>
<dbReference type="EMBL" id="JACBYQ010000001">
    <property type="protein sequence ID" value="NYE94452.1"/>
    <property type="molecule type" value="Genomic_DNA"/>
</dbReference>
<dbReference type="RefSeq" id="WP_179388215.1">
    <property type="nucleotide sequence ID" value="NZ_JACBYQ010000001.1"/>
</dbReference>
<accession>A0A7Y9LRW0</accession>
<keyword evidence="3" id="KW-1185">Reference proteome</keyword>
<evidence type="ECO:0000313" key="2">
    <source>
        <dbReference type="EMBL" id="NYE94452.1"/>
    </source>
</evidence>
<gene>
    <name evidence="2" type="ORF">FHU41_000673</name>
</gene>
<sequence>MSSKVILIARTTPLQFELGITTRSPSTQDVEALGKLYFSAYDKGLAEQTLEAATANIEASFGGKYGTLLTDASQLAVDQEGKIIAGILVVERSSHEGTPEAPFLIELFTDRDHRRQGLAERLVLISTDKLFNAGYKEVAVRVKDSNSAALALYLSLDFQRWDAEEED</sequence>
<dbReference type="SUPFAM" id="SSF55729">
    <property type="entry name" value="Acyl-CoA N-acyltransferases (Nat)"/>
    <property type="match status" value="1"/>
</dbReference>
<reference evidence="2 3" key="1">
    <citation type="submission" date="2020-07" db="EMBL/GenBank/DDBJ databases">
        <title>Sequencing the genomes of 1000 actinobacteria strains.</title>
        <authorList>
            <person name="Klenk H.-P."/>
        </authorList>
    </citation>
    <scope>NUCLEOTIDE SEQUENCE [LARGE SCALE GENOMIC DNA]</scope>
    <source>
        <strain evidence="2 3">DSM 102047</strain>
    </source>
</reference>